<keyword evidence="4" id="KW-1185">Reference proteome</keyword>
<name>A0A7J7XIB0_MYOMY</name>
<dbReference type="Pfam" id="PF15749">
    <property type="entry name" value="MRNIP"/>
    <property type="match status" value="1"/>
</dbReference>
<feature type="region of interest" description="Disordered" evidence="1">
    <location>
        <begin position="64"/>
        <end position="156"/>
    </location>
</feature>
<dbReference type="GO" id="GO:0005634">
    <property type="term" value="C:nucleus"/>
    <property type="evidence" value="ECO:0007669"/>
    <property type="project" value="TreeGrafter"/>
</dbReference>
<dbReference type="InterPro" id="IPR049472">
    <property type="entry name" value="MRNIP_N"/>
</dbReference>
<gene>
    <name evidence="3" type="ORF">mMyoMyo1_013283</name>
</gene>
<feature type="domain" description="MRN complex-interacting protein N-terminal" evidence="2">
    <location>
        <begin position="9"/>
        <end position="84"/>
    </location>
</feature>
<evidence type="ECO:0000313" key="3">
    <source>
        <dbReference type="EMBL" id="KAF6349425.1"/>
    </source>
</evidence>
<feature type="compositionally biased region" description="Basic and acidic residues" evidence="1">
    <location>
        <begin position="73"/>
        <end position="84"/>
    </location>
</feature>
<dbReference type="InterPro" id="IPR032739">
    <property type="entry name" value="MRNIP"/>
</dbReference>
<protein>
    <submittedName>
        <fullName evidence="3">MRN complex interacting protein</fullName>
    </submittedName>
</protein>
<evidence type="ECO:0000259" key="2">
    <source>
        <dbReference type="Pfam" id="PF15749"/>
    </source>
</evidence>
<comment type="caution">
    <text evidence="3">The sequence shown here is derived from an EMBL/GenBank/DDBJ whole genome shotgun (WGS) entry which is preliminary data.</text>
</comment>
<organism evidence="3 4">
    <name type="scientific">Myotis myotis</name>
    <name type="common">Greater mouse-eared bat</name>
    <name type="synonym">Vespertilio myotis</name>
    <dbReference type="NCBI Taxonomy" id="51298"/>
    <lineage>
        <taxon>Eukaryota</taxon>
        <taxon>Metazoa</taxon>
        <taxon>Chordata</taxon>
        <taxon>Craniata</taxon>
        <taxon>Vertebrata</taxon>
        <taxon>Euteleostomi</taxon>
        <taxon>Mammalia</taxon>
        <taxon>Eutheria</taxon>
        <taxon>Laurasiatheria</taxon>
        <taxon>Chiroptera</taxon>
        <taxon>Yangochiroptera</taxon>
        <taxon>Vespertilionidae</taxon>
        <taxon>Myotis</taxon>
    </lineage>
</organism>
<proteinExistence type="predicted"/>
<dbReference type="GO" id="GO:0007095">
    <property type="term" value="P:mitotic G2 DNA damage checkpoint signaling"/>
    <property type="evidence" value="ECO:0007669"/>
    <property type="project" value="TreeGrafter"/>
</dbReference>
<evidence type="ECO:0000313" key="4">
    <source>
        <dbReference type="Proteomes" id="UP000527355"/>
    </source>
</evidence>
<dbReference type="VEuPathDB" id="HostDB:LOC118658616"/>
<accession>A0A7J7XIB0</accession>
<dbReference type="EMBL" id="JABWUV010000006">
    <property type="protein sequence ID" value="KAF6349425.1"/>
    <property type="molecule type" value="Genomic_DNA"/>
</dbReference>
<feature type="region of interest" description="Disordered" evidence="1">
    <location>
        <begin position="174"/>
        <end position="264"/>
    </location>
</feature>
<dbReference type="AlphaFoldDB" id="A0A7J7XIB0"/>
<evidence type="ECO:0000256" key="1">
    <source>
        <dbReference type="SAM" id="MobiDB-lite"/>
    </source>
</evidence>
<sequence length="281" mass="30558">MAPPPQARVLRCCRCRLFQAHQMKKSLKWTCKACGEKQSFLRAYGEGSGADCRRHVQKLNLLQGQLSEASPRSLEEPVNADKENAGPGQAEHVGPQEMEPEHCPPCSPDGQVEGVRGHLRPQKADHAGPAGKVREGSRREDWDAGQLTGPWGEPLCPAQRVRATSKWERFLLPLGSSHVDTGPPTPLQRDPRPAGAAQAEQGSPRAQTTKDGGLRTPSPLQLPWATHTPTSGPRRPFGETPEQWGAGPQAEGGHLVKGAQEPRPVRLCDLFNTGEDFDDVL</sequence>
<feature type="compositionally biased region" description="Basic and acidic residues" evidence="1">
    <location>
        <begin position="122"/>
        <end position="142"/>
    </location>
</feature>
<dbReference type="Proteomes" id="UP000527355">
    <property type="component" value="Unassembled WGS sequence"/>
</dbReference>
<dbReference type="GO" id="GO:0003682">
    <property type="term" value="F:chromatin binding"/>
    <property type="evidence" value="ECO:0007669"/>
    <property type="project" value="TreeGrafter"/>
</dbReference>
<dbReference type="PANTHER" id="PTHR15863">
    <property type="entry name" value="MRN COMPLEX-INTERACTING PROTEIN"/>
    <property type="match status" value="1"/>
</dbReference>
<feature type="compositionally biased region" description="Polar residues" evidence="1">
    <location>
        <begin position="200"/>
        <end position="210"/>
    </location>
</feature>
<dbReference type="PANTHER" id="PTHR15863:SF2">
    <property type="entry name" value="MRN COMPLEX-INTERACTING PROTEIN"/>
    <property type="match status" value="1"/>
</dbReference>
<reference evidence="3 4" key="1">
    <citation type="journal article" date="2020" name="Nature">
        <title>Six reference-quality genomes reveal evolution of bat adaptations.</title>
        <authorList>
            <person name="Jebb D."/>
            <person name="Huang Z."/>
            <person name="Pippel M."/>
            <person name="Hughes G.M."/>
            <person name="Lavrichenko K."/>
            <person name="Devanna P."/>
            <person name="Winkler S."/>
            <person name="Jermiin L.S."/>
            <person name="Skirmuntt E.C."/>
            <person name="Katzourakis A."/>
            <person name="Burkitt-Gray L."/>
            <person name="Ray D.A."/>
            <person name="Sullivan K.A.M."/>
            <person name="Roscito J.G."/>
            <person name="Kirilenko B.M."/>
            <person name="Davalos L.M."/>
            <person name="Corthals A.P."/>
            <person name="Power M.L."/>
            <person name="Jones G."/>
            <person name="Ransome R.D."/>
            <person name="Dechmann D.K.N."/>
            <person name="Locatelli A.G."/>
            <person name="Puechmaille S.J."/>
            <person name="Fedrigo O."/>
            <person name="Jarvis E.D."/>
            <person name="Hiller M."/>
            <person name="Vernes S.C."/>
            <person name="Myers E.W."/>
            <person name="Teeling E.C."/>
        </authorList>
    </citation>
    <scope>NUCLEOTIDE SEQUENCE [LARGE SCALE GENOMIC DNA]</scope>
    <source>
        <strain evidence="3">MMyoMyo1</strain>
        <tissue evidence="3">Flight muscle</tissue>
    </source>
</reference>